<dbReference type="EMBL" id="CP117826">
    <property type="protein sequence ID" value="XCC61685.1"/>
    <property type="molecule type" value="Genomic_DNA"/>
</dbReference>
<dbReference type="AlphaFoldDB" id="A0AAU8A690"/>
<gene>
    <name evidence="1" type="ORF">PUP29_09125</name>
</gene>
<proteinExistence type="predicted"/>
<sequence>MPLTGGIYSDQIAFHIIAFLKEKSALPVKGRVVIRSFVALGYLENDVERTLLEMYARGYFTKTNPDSQKSPATEQRARVFKITGVTKNGMEFFANFMPPKKKSRFMNMSTTEMVSFFVEIASMTMQALELWLR</sequence>
<dbReference type="RefSeq" id="WP_353423083.1">
    <property type="nucleotide sequence ID" value="NZ_CP117826.1"/>
</dbReference>
<evidence type="ECO:0000313" key="1">
    <source>
        <dbReference type="EMBL" id="XCC61685.1"/>
    </source>
</evidence>
<organism evidence="1">
    <name type="scientific">Christensenella massiliensis</name>
    <dbReference type="NCBI Taxonomy" id="1805714"/>
    <lineage>
        <taxon>Bacteria</taxon>
        <taxon>Bacillati</taxon>
        <taxon>Bacillota</taxon>
        <taxon>Clostridia</taxon>
        <taxon>Christensenellales</taxon>
        <taxon>Christensenellaceae</taxon>
        <taxon>Christensenella</taxon>
    </lineage>
</organism>
<name>A0AAU8A690_9FIRM</name>
<reference evidence="1" key="1">
    <citation type="submission" date="2023-02" db="EMBL/GenBank/DDBJ databases">
        <title>Gut commensal Christensenella minuta modulates host metabolism via a new class of secondary bile acids.</title>
        <authorList>
            <person name="Liu C."/>
        </authorList>
    </citation>
    <scope>NUCLEOTIDE SEQUENCE</scope>
    <source>
        <strain evidence="1">CA70</strain>
    </source>
</reference>
<protein>
    <submittedName>
        <fullName evidence="1">Uncharacterized protein</fullName>
    </submittedName>
</protein>
<accession>A0AAU8A690</accession>